<protein>
    <submittedName>
        <fullName evidence="1">GatB/YqeY domain-containing protein</fullName>
    </submittedName>
</protein>
<evidence type="ECO:0000313" key="2">
    <source>
        <dbReference type="Proteomes" id="UP001352263"/>
    </source>
</evidence>
<keyword evidence="2" id="KW-1185">Reference proteome</keyword>
<reference evidence="1 2" key="1">
    <citation type="submission" date="2023-10" db="EMBL/GenBank/DDBJ databases">
        <title>Noviherbaspirillum sp. CPCC 100848 genome assembly.</title>
        <authorList>
            <person name="Li X.Y."/>
            <person name="Fang X.M."/>
        </authorList>
    </citation>
    <scope>NUCLEOTIDE SEQUENCE [LARGE SCALE GENOMIC DNA]</scope>
    <source>
        <strain evidence="1 2">CPCC 100848</strain>
    </source>
</reference>
<comment type="caution">
    <text evidence="1">The sequence shown here is derived from an EMBL/GenBank/DDBJ whole genome shotgun (WGS) entry which is preliminary data.</text>
</comment>
<accession>A0ABU6J927</accession>
<dbReference type="EMBL" id="JAWIIV010000010">
    <property type="protein sequence ID" value="MEC4720144.1"/>
    <property type="molecule type" value="Genomic_DNA"/>
</dbReference>
<dbReference type="InterPro" id="IPR003789">
    <property type="entry name" value="Asn/Gln_tRNA_amidoTrase-B-like"/>
</dbReference>
<dbReference type="Proteomes" id="UP001352263">
    <property type="component" value="Unassembled WGS sequence"/>
</dbReference>
<organism evidence="1 2">
    <name type="scientific">Noviherbaspirillum album</name>
    <dbReference type="NCBI Taxonomy" id="3080276"/>
    <lineage>
        <taxon>Bacteria</taxon>
        <taxon>Pseudomonadati</taxon>
        <taxon>Pseudomonadota</taxon>
        <taxon>Betaproteobacteria</taxon>
        <taxon>Burkholderiales</taxon>
        <taxon>Oxalobacteraceae</taxon>
        <taxon>Noviherbaspirillum</taxon>
    </lineage>
</organism>
<evidence type="ECO:0000313" key="1">
    <source>
        <dbReference type="EMBL" id="MEC4720144.1"/>
    </source>
</evidence>
<dbReference type="InterPro" id="IPR023168">
    <property type="entry name" value="GatB_Yqey_C_2"/>
</dbReference>
<dbReference type="Gene3D" id="1.10.10.410">
    <property type="match status" value="1"/>
</dbReference>
<dbReference type="Pfam" id="PF09424">
    <property type="entry name" value="YqeY"/>
    <property type="match status" value="1"/>
</dbReference>
<dbReference type="RefSeq" id="WP_326506860.1">
    <property type="nucleotide sequence ID" value="NZ_JAWIIV010000010.1"/>
</dbReference>
<name>A0ABU6J927_9BURK</name>
<sequence length="149" mass="15938">MSLKEQITEDMKAAMRAKDTGRLGTIRLLTAAMKQKEVDERIELTDAHVLAIIEKMIKQRRDSISQFEAGGRQDLADIEKAELAVLSAYMPPELSEAEISGEVAAAIAQTGAAGPQDMGKVMGVLKPKLAGRADMTAVSAVVKRALSTA</sequence>
<dbReference type="InterPro" id="IPR042184">
    <property type="entry name" value="YqeY/Aim41_N"/>
</dbReference>
<dbReference type="Gene3D" id="1.10.1510.10">
    <property type="entry name" value="Uncharacterised protein YqeY/AIM41 PF09424, N-terminal domain"/>
    <property type="match status" value="1"/>
</dbReference>
<dbReference type="PANTHER" id="PTHR28055:SF1">
    <property type="entry name" value="ALTERED INHERITANCE OF MITOCHONDRIA PROTEIN 41, MITOCHONDRIAL"/>
    <property type="match status" value="1"/>
</dbReference>
<dbReference type="PANTHER" id="PTHR28055">
    <property type="entry name" value="ALTERED INHERITANCE OF MITOCHONDRIA PROTEIN 41, MITOCHONDRIAL"/>
    <property type="match status" value="1"/>
</dbReference>
<proteinExistence type="predicted"/>
<dbReference type="SUPFAM" id="SSF89095">
    <property type="entry name" value="GatB/YqeY motif"/>
    <property type="match status" value="1"/>
</dbReference>
<dbReference type="InterPro" id="IPR019004">
    <property type="entry name" value="YqeY/Aim41"/>
</dbReference>
<gene>
    <name evidence="1" type="ORF">RY831_13355</name>
</gene>